<accession>A0A6J5T458</accession>
<proteinExistence type="predicted"/>
<dbReference type="PROSITE" id="PS50966">
    <property type="entry name" value="ZF_SWIM"/>
    <property type="match status" value="1"/>
</dbReference>
<dbReference type="InterPro" id="IPR007527">
    <property type="entry name" value="Znf_SWIM"/>
</dbReference>
<organism evidence="2">
    <name type="scientific">uncultured Caudovirales phage</name>
    <dbReference type="NCBI Taxonomy" id="2100421"/>
    <lineage>
        <taxon>Viruses</taxon>
        <taxon>Duplodnaviria</taxon>
        <taxon>Heunggongvirae</taxon>
        <taxon>Uroviricota</taxon>
        <taxon>Caudoviricetes</taxon>
        <taxon>Peduoviridae</taxon>
        <taxon>Maltschvirus</taxon>
        <taxon>Maltschvirus maltsch</taxon>
    </lineage>
</organism>
<reference evidence="2" key="1">
    <citation type="submission" date="2020-05" db="EMBL/GenBank/DDBJ databases">
        <authorList>
            <person name="Chiriac C."/>
            <person name="Salcher M."/>
            <person name="Ghai R."/>
            <person name="Kavagutti S V."/>
        </authorList>
    </citation>
    <scope>NUCLEOTIDE SEQUENCE</scope>
</reference>
<evidence type="ECO:0000259" key="1">
    <source>
        <dbReference type="PROSITE" id="PS50966"/>
    </source>
</evidence>
<evidence type="ECO:0000313" key="2">
    <source>
        <dbReference type="EMBL" id="CAB4221347.1"/>
    </source>
</evidence>
<dbReference type="GO" id="GO:0008270">
    <property type="term" value="F:zinc ion binding"/>
    <property type="evidence" value="ECO:0007669"/>
    <property type="project" value="InterPro"/>
</dbReference>
<name>A0A6J5T458_9CAUD</name>
<protein>
    <submittedName>
        <fullName evidence="2">Zinc finger, SWIM-type</fullName>
    </submittedName>
</protein>
<dbReference type="Pfam" id="PF04434">
    <property type="entry name" value="SWIM"/>
    <property type="match status" value="1"/>
</dbReference>
<sequence length="109" mass="12112">MKVIQETTAWKDPSIPNHVYYVDDSMSKMVSYIRVGTNDKITFKKPIAFDRRGRSFTVLKTVKTEDSIQVNGSKGAVYTLTRNDGKWACSCPGFSFRGACKHIASAPAS</sequence>
<gene>
    <name evidence="2" type="ORF">UFOVP1636_260</name>
</gene>
<feature type="domain" description="SWIM-type" evidence="1">
    <location>
        <begin position="78"/>
        <end position="106"/>
    </location>
</feature>
<dbReference type="EMBL" id="LR797503">
    <property type="protein sequence ID" value="CAB4221347.1"/>
    <property type="molecule type" value="Genomic_DNA"/>
</dbReference>